<organism evidence="2">
    <name type="scientific">hydrothermal vent metagenome</name>
    <dbReference type="NCBI Taxonomy" id="652676"/>
    <lineage>
        <taxon>unclassified sequences</taxon>
        <taxon>metagenomes</taxon>
        <taxon>ecological metagenomes</taxon>
    </lineage>
</organism>
<evidence type="ECO:0000259" key="1">
    <source>
        <dbReference type="Pfam" id="PF14534"/>
    </source>
</evidence>
<proteinExistence type="predicted"/>
<name>A0A160TNE9_9ZZZZ</name>
<dbReference type="SUPFAM" id="SSF54427">
    <property type="entry name" value="NTF2-like"/>
    <property type="match status" value="1"/>
</dbReference>
<sequence>MRFPILTLLLAAMPLSAATPPAGDSAGLVAFADAFDRAQLAKDGAALERMVADDLVFIDGSGKRLDKKAFIEGWTAPGDRFEPIVLHDRTVVMLGPDAGVVGAETTLRGVSGGDAFVSHFRFADTFRRTGRRWQAAHIQVTRMP</sequence>
<accession>A0A160TNE9</accession>
<dbReference type="AlphaFoldDB" id="A0A160TNE9"/>
<protein>
    <recommendedName>
        <fullName evidence="1">DUF4440 domain-containing protein</fullName>
    </recommendedName>
</protein>
<reference evidence="2" key="1">
    <citation type="submission" date="2015-10" db="EMBL/GenBank/DDBJ databases">
        <authorList>
            <person name="Gilbert D.G."/>
        </authorList>
    </citation>
    <scope>NUCLEOTIDE SEQUENCE</scope>
</reference>
<feature type="domain" description="DUF4440" evidence="1">
    <location>
        <begin position="31"/>
        <end position="134"/>
    </location>
</feature>
<dbReference type="Pfam" id="PF14534">
    <property type="entry name" value="DUF4440"/>
    <property type="match status" value="1"/>
</dbReference>
<dbReference type="Gene3D" id="3.10.450.50">
    <property type="match status" value="1"/>
</dbReference>
<dbReference type="InterPro" id="IPR027843">
    <property type="entry name" value="DUF4440"/>
</dbReference>
<evidence type="ECO:0000313" key="2">
    <source>
        <dbReference type="EMBL" id="CUS45817.1"/>
    </source>
</evidence>
<dbReference type="InterPro" id="IPR032710">
    <property type="entry name" value="NTF2-like_dom_sf"/>
</dbReference>
<gene>
    <name evidence="2" type="ORF">MGWOODY_Smn2014</name>
</gene>
<dbReference type="EMBL" id="CZQE01000304">
    <property type="protein sequence ID" value="CUS45817.1"/>
    <property type="molecule type" value="Genomic_DNA"/>
</dbReference>